<dbReference type="OrthoDB" id="3724345at2759"/>
<dbReference type="EMBL" id="MSFU01000041">
    <property type="protein sequence ID" value="PWY62876.1"/>
    <property type="molecule type" value="Genomic_DNA"/>
</dbReference>
<dbReference type="RefSeq" id="XP_025382688.1">
    <property type="nucleotide sequence ID" value="XM_025532394.1"/>
</dbReference>
<evidence type="ECO:0008006" key="3">
    <source>
        <dbReference type="Google" id="ProtNLM"/>
    </source>
</evidence>
<dbReference type="Gene3D" id="1.20.120.450">
    <property type="entry name" value="dinb family like domain"/>
    <property type="match status" value="1"/>
</dbReference>
<accession>A0A317UNX0</accession>
<dbReference type="Pfam" id="PF09351">
    <property type="entry name" value="DUF1993"/>
    <property type="match status" value="1"/>
</dbReference>
<dbReference type="InterPro" id="IPR018531">
    <property type="entry name" value="DUF1993"/>
</dbReference>
<sequence length="190" mass="21138">MTTPPKQTSTLYATTLPILTSILKTLLHLLRTAERTHPNPSSLLLNSRLHPTMYPLTDQIRLATSHSVRLYARLTNHPEADTLPTTFLPEGNPQSFAECYERIDKVLELLKDADNDDATTKEVVNANAETVKPAPVGPGVEIDVTNATYAHTMVLPNIYFHLNIAYAIVRMEGVEIGKRDLYVGFGELWG</sequence>
<proteinExistence type="predicted"/>
<evidence type="ECO:0000313" key="1">
    <source>
        <dbReference type="EMBL" id="PWY62876.1"/>
    </source>
</evidence>
<dbReference type="GeneID" id="37054356"/>
<dbReference type="Proteomes" id="UP000246171">
    <property type="component" value="Unassembled WGS sequence"/>
</dbReference>
<dbReference type="PANTHER" id="PTHR36922:SF1">
    <property type="entry name" value="DUF1993 DOMAIN-CONTAINING PROTEIN"/>
    <property type="match status" value="1"/>
</dbReference>
<dbReference type="InterPro" id="IPR034660">
    <property type="entry name" value="DinB/YfiT-like"/>
</dbReference>
<reference evidence="1" key="1">
    <citation type="submission" date="2016-12" db="EMBL/GenBank/DDBJ databases">
        <title>The genomes of Aspergillus section Nigri reveals drivers in fungal speciation.</title>
        <authorList>
            <consortium name="DOE Joint Genome Institute"/>
            <person name="Vesth T.C."/>
            <person name="Nybo J."/>
            <person name="Theobald S."/>
            <person name="Brandl J."/>
            <person name="Frisvad J.C."/>
            <person name="Nielsen K.F."/>
            <person name="Lyhne E.K."/>
            <person name="Kogle M.E."/>
            <person name="Kuo A."/>
            <person name="Riley R."/>
            <person name="Clum A."/>
            <person name="Nolan M."/>
            <person name="Lipzen A."/>
            <person name="Salamov A."/>
            <person name="Henrissat B."/>
            <person name="Wiebenga A."/>
            <person name="De vries R.P."/>
            <person name="Grigoriev I.V."/>
            <person name="Mortensen U.H."/>
            <person name="Andersen M.R."/>
            <person name="Baker S.E."/>
        </authorList>
    </citation>
    <scope>NUCLEOTIDE SEQUENCE</scope>
    <source>
        <strain evidence="1">CBS 122712</strain>
    </source>
</reference>
<dbReference type="SUPFAM" id="SSF109854">
    <property type="entry name" value="DinB/YfiT-like putative metalloenzymes"/>
    <property type="match status" value="1"/>
</dbReference>
<dbReference type="PANTHER" id="PTHR36922">
    <property type="entry name" value="BLL2446 PROTEIN"/>
    <property type="match status" value="1"/>
</dbReference>
<comment type="caution">
    <text evidence="1">The sequence shown here is derived from an EMBL/GenBank/DDBJ whole genome shotgun (WGS) entry which is preliminary data.</text>
</comment>
<evidence type="ECO:0000313" key="2">
    <source>
        <dbReference type="Proteomes" id="UP000246171"/>
    </source>
</evidence>
<keyword evidence="2" id="KW-1185">Reference proteome</keyword>
<gene>
    <name evidence="1" type="ORF">BO83DRAFT_383120</name>
</gene>
<organism evidence="1 2">
    <name type="scientific">Aspergillus eucalypticola (strain CBS 122712 / IBT 29274)</name>
    <dbReference type="NCBI Taxonomy" id="1448314"/>
    <lineage>
        <taxon>Eukaryota</taxon>
        <taxon>Fungi</taxon>
        <taxon>Dikarya</taxon>
        <taxon>Ascomycota</taxon>
        <taxon>Pezizomycotina</taxon>
        <taxon>Eurotiomycetes</taxon>
        <taxon>Eurotiomycetidae</taxon>
        <taxon>Eurotiales</taxon>
        <taxon>Aspergillaceae</taxon>
        <taxon>Aspergillus</taxon>
        <taxon>Aspergillus subgen. Circumdati</taxon>
    </lineage>
</organism>
<protein>
    <recommendedName>
        <fullName evidence="3">DUF1993 domain protein</fullName>
    </recommendedName>
</protein>
<dbReference type="VEuPathDB" id="FungiDB:BO83DRAFT_383120"/>
<dbReference type="AlphaFoldDB" id="A0A317UNX0"/>
<name>A0A317UNX0_ASPEC</name>